<feature type="region of interest" description="Disordered" evidence="1">
    <location>
        <begin position="1"/>
        <end position="63"/>
    </location>
</feature>
<feature type="region of interest" description="Disordered" evidence="1">
    <location>
        <begin position="302"/>
        <end position="341"/>
    </location>
</feature>
<feature type="compositionally biased region" description="Low complexity" evidence="1">
    <location>
        <begin position="322"/>
        <end position="339"/>
    </location>
</feature>
<protein>
    <submittedName>
        <fullName evidence="2">Uncharacterized protein</fullName>
    </submittedName>
</protein>
<dbReference type="Proteomes" id="UP000812287">
    <property type="component" value="Unassembled WGS sequence"/>
</dbReference>
<dbReference type="OrthoDB" id="2944913at2759"/>
<evidence type="ECO:0000313" key="3">
    <source>
        <dbReference type="Proteomes" id="UP000812287"/>
    </source>
</evidence>
<dbReference type="EMBL" id="MU250534">
    <property type="protein sequence ID" value="KAG7446228.1"/>
    <property type="molecule type" value="Genomic_DNA"/>
</dbReference>
<comment type="caution">
    <text evidence="2">The sequence shown here is derived from an EMBL/GenBank/DDBJ whole genome shotgun (WGS) entry which is preliminary data.</text>
</comment>
<feature type="compositionally biased region" description="Low complexity" evidence="1">
    <location>
        <begin position="302"/>
        <end position="314"/>
    </location>
</feature>
<name>A0A9P7VTB3_9AGAR</name>
<dbReference type="AlphaFoldDB" id="A0A9P7VTB3"/>
<evidence type="ECO:0000313" key="2">
    <source>
        <dbReference type="EMBL" id="KAG7446228.1"/>
    </source>
</evidence>
<proteinExistence type="predicted"/>
<sequence>MSFSDSSASRLPISFARSEPIPDTTRKPQSSLSGTMTLTMSSMSSVTSALSQPSTTTSDTLTQHEPTHIPGLWKIGRHHVLSVEFPLVQYCLNFAENSWKLPQELQDTTLRALSALSVFDRPSHPAHWLFWGSKQVDNTLELTHRVIDAKNPPLIRYFGVRPNMLTLYLWHSKGWHQVIRSKLWYSQLAQKQAPIPSGPQTRKRHREPVVVSISSFADADVSPEGAPVTKRPRMQTRRSCLRKAASPLQTAATHSASILQPSGPLTTVEYTFETAPNPPASQWPSTCQTHSAKRVVVIEPASTSSTSSSALSQSPCPVPRTISSSISRSRNRSSSQISSETLIASNRSLSVASTTTANEPPESLNLKDMATEELVKADYQEEIISARITRSKGHSAAQQTRMKKSSPYATEKTEQVKMRRGNTKALCARKVGGGRK</sequence>
<dbReference type="GeneID" id="66100782"/>
<feature type="compositionally biased region" description="Low complexity" evidence="1">
    <location>
        <begin position="30"/>
        <end position="51"/>
    </location>
</feature>
<evidence type="ECO:0000256" key="1">
    <source>
        <dbReference type="SAM" id="MobiDB-lite"/>
    </source>
</evidence>
<reference evidence="2" key="1">
    <citation type="submission" date="2020-11" db="EMBL/GenBank/DDBJ databases">
        <title>Adaptations for nitrogen fixation in a non-lichenized fungal sporocarp promotes dispersal by wood-feeding termites.</title>
        <authorList>
            <consortium name="DOE Joint Genome Institute"/>
            <person name="Koch R.A."/>
            <person name="Yoon G."/>
            <person name="Arayal U."/>
            <person name="Lail K."/>
            <person name="Amirebrahimi M."/>
            <person name="Labutti K."/>
            <person name="Lipzen A."/>
            <person name="Riley R."/>
            <person name="Barry K."/>
            <person name="Henrissat B."/>
            <person name="Grigoriev I.V."/>
            <person name="Herr J.R."/>
            <person name="Aime M.C."/>
        </authorList>
    </citation>
    <scope>NUCLEOTIDE SEQUENCE</scope>
    <source>
        <strain evidence="2">MCA 3950</strain>
    </source>
</reference>
<gene>
    <name evidence="2" type="ORF">BT62DRAFT_104686</name>
</gene>
<dbReference type="RefSeq" id="XP_043039728.1">
    <property type="nucleotide sequence ID" value="XM_043178491.1"/>
</dbReference>
<accession>A0A9P7VTB3</accession>
<feature type="region of interest" description="Disordered" evidence="1">
    <location>
        <begin position="390"/>
        <end position="420"/>
    </location>
</feature>
<feature type="compositionally biased region" description="Polar residues" evidence="1">
    <location>
        <begin position="52"/>
        <end position="63"/>
    </location>
</feature>
<keyword evidence="3" id="KW-1185">Reference proteome</keyword>
<organism evidence="2 3">
    <name type="scientific">Guyanagaster necrorhizus</name>
    <dbReference type="NCBI Taxonomy" id="856835"/>
    <lineage>
        <taxon>Eukaryota</taxon>
        <taxon>Fungi</taxon>
        <taxon>Dikarya</taxon>
        <taxon>Basidiomycota</taxon>
        <taxon>Agaricomycotina</taxon>
        <taxon>Agaricomycetes</taxon>
        <taxon>Agaricomycetidae</taxon>
        <taxon>Agaricales</taxon>
        <taxon>Marasmiineae</taxon>
        <taxon>Physalacriaceae</taxon>
        <taxon>Guyanagaster</taxon>
    </lineage>
</organism>